<dbReference type="GO" id="GO:0004984">
    <property type="term" value="F:olfactory receptor activity"/>
    <property type="evidence" value="ECO:0007669"/>
    <property type="project" value="InterPro"/>
</dbReference>
<sequence length="398" mass="46122">MVLETDNSLILFDFIRLPLKFYSAVGIKIFQWDADDIMTTKEKCIFLLLGINFIGCFLAKSLFCVFGEFVDTMQATQWILYFMFAMNGCCKTISVAIGRKKLYTVLKDIEGIFPATLKERQEFRLAHNYGYIMRHAKIMSIQHCSIAIMFIAFPLVQSTIEYLTSADSEFVTRTPYIMVYPFDATAGIGYVVGYFSQFLGGFTVSCYFVGSDMLLMCTIYLVIMQYDYICYRIENFKSRNYEEDMKELKIVLERHNLLNIVAETVNEVFSISILLNYMISILIIVMISIQITKGSEFGLDMIKFVGFFTSASTQVYYICMFGNLLMDYSSRVSESLIGQEWYWTDVRYQRMLVLAIARSQRPSHLTAFKFFTISMESYGNLMTTAYQFFTLLKAQMEQ</sequence>
<dbReference type="RefSeq" id="XP_011291737.1">
    <property type="nucleotide sequence ID" value="XM_011293435.2"/>
</dbReference>
<dbReference type="EnsemblMetazoa" id="MDOA008787-RB">
    <property type="protein sequence ID" value="MDOA008787-PB"/>
    <property type="gene ID" value="MDOA008787"/>
</dbReference>
<accession>A0A1I8MV90</accession>
<dbReference type="eggNOG" id="ENOG502SR0T">
    <property type="taxonomic scope" value="Eukaryota"/>
</dbReference>
<evidence type="ECO:0000256" key="4">
    <source>
        <dbReference type="ARBA" id="ARBA00022692"/>
    </source>
</evidence>
<evidence type="ECO:0000256" key="9">
    <source>
        <dbReference type="ARBA" id="ARBA00023224"/>
    </source>
</evidence>
<reference evidence="12" key="1">
    <citation type="submission" date="2020-05" db="UniProtKB">
        <authorList>
            <consortium name="EnsemblMetazoa"/>
        </authorList>
    </citation>
    <scope>IDENTIFICATION</scope>
    <source>
        <strain evidence="12">Aabys</strain>
    </source>
</reference>
<dbReference type="Pfam" id="PF02949">
    <property type="entry name" value="7tm_6"/>
    <property type="match status" value="1"/>
</dbReference>
<protein>
    <recommendedName>
        <fullName evidence="11">Odorant receptor</fullName>
    </recommendedName>
</protein>
<proteinExistence type="inferred from homology"/>
<keyword evidence="8 11" id="KW-0675">Receptor</keyword>
<comment type="caution">
    <text evidence="11">Lacks conserved residue(s) required for the propagation of feature annotation.</text>
</comment>
<keyword evidence="2" id="KW-1003">Cell membrane</keyword>
<feature type="transmembrane region" description="Helical" evidence="11">
    <location>
        <begin position="202"/>
        <end position="223"/>
    </location>
</feature>
<evidence type="ECO:0000256" key="8">
    <source>
        <dbReference type="ARBA" id="ARBA00023170"/>
    </source>
</evidence>
<keyword evidence="6 11" id="KW-1133">Transmembrane helix</keyword>
<keyword evidence="4 11" id="KW-0812">Transmembrane</keyword>
<keyword evidence="7 11" id="KW-0472">Membrane</keyword>
<name>A0A1I8MV90_MUSDO</name>
<evidence type="ECO:0000256" key="11">
    <source>
        <dbReference type="RuleBase" id="RU351113"/>
    </source>
</evidence>
<comment type="subunit">
    <text evidence="10">Interacts with Orco. Complexes exist early in the endomembrane system in olfactory sensory neurons (OSNs), coupling these complexes to the conserved ciliary trafficking pathway.</text>
</comment>
<feature type="transmembrane region" description="Helical" evidence="11">
    <location>
        <begin position="304"/>
        <end position="326"/>
    </location>
</feature>
<dbReference type="VEuPathDB" id="VectorBase:MDOMA2_007367"/>
<dbReference type="VEuPathDB" id="VectorBase:MDOA008787"/>
<evidence type="ECO:0000256" key="1">
    <source>
        <dbReference type="ARBA" id="ARBA00004651"/>
    </source>
</evidence>
<evidence type="ECO:0000256" key="5">
    <source>
        <dbReference type="ARBA" id="ARBA00022725"/>
    </source>
</evidence>
<dbReference type="GO" id="GO:0005886">
    <property type="term" value="C:plasma membrane"/>
    <property type="evidence" value="ECO:0007669"/>
    <property type="project" value="UniProtKB-SubCell"/>
</dbReference>
<dbReference type="GeneID" id="101890140"/>
<evidence type="ECO:0000256" key="2">
    <source>
        <dbReference type="ARBA" id="ARBA00022475"/>
    </source>
</evidence>
<organism evidence="12">
    <name type="scientific">Musca domestica</name>
    <name type="common">House fly</name>
    <dbReference type="NCBI Taxonomy" id="7370"/>
    <lineage>
        <taxon>Eukaryota</taxon>
        <taxon>Metazoa</taxon>
        <taxon>Ecdysozoa</taxon>
        <taxon>Arthropoda</taxon>
        <taxon>Hexapoda</taxon>
        <taxon>Insecta</taxon>
        <taxon>Pterygota</taxon>
        <taxon>Neoptera</taxon>
        <taxon>Endopterygota</taxon>
        <taxon>Diptera</taxon>
        <taxon>Brachycera</taxon>
        <taxon>Muscomorpha</taxon>
        <taxon>Muscoidea</taxon>
        <taxon>Muscidae</taxon>
        <taxon>Musca</taxon>
    </lineage>
</organism>
<dbReference type="KEGG" id="mde:101890140"/>
<comment type="subcellular location">
    <subcellularLocation>
        <location evidence="1 11">Cell membrane</location>
        <topology evidence="1 11">Multi-pass membrane protein</topology>
    </subcellularLocation>
</comment>
<dbReference type="PANTHER" id="PTHR21137">
    <property type="entry name" value="ODORANT RECEPTOR"/>
    <property type="match status" value="1"/>
</dbReference>
<keyword evidence="13" id="KW-1185">Reference proteome</keyword>
<keyword evidence="3 11" id="KW-0716">Sensory transduction</keyword>
<keyword evidence="9 11" id="KW-0807">Transducer</keyword>
<evidence type="ECO:0000313" key="14">
    <source>
        <dbReference type="RefSeq" id="XP_011291737.1"/>
    </source>
</evidence>
<feature type="transmembrane region" description="Helical" evidence="11">
    <location>
        <begin position="138"/>
        <end position="156"/>
    </location>
</feature>
<gene>
    <name evidence="12" type="primary">101890140</name>
    <name evidence="14" type="synonym">LOC101890140</name>
</gene>
<evidence type="ECO:0000256" key="6">
    <source>
        <dbReference type="ARBA" id="ARBA00022989"/>
    </source>
</evidence>
<evidence type="ECO:0000313" key="12">
    <source>
        <dbReference type="EnsemblMetazoa" id="MDOA008787-PB"/>
    </source>
</evidence>
<evidence type="ECO:0000313" key="13">
    <source>
        <dbReference type="Proteomes" id="UP001652621"/>
    </source>
</evidence>
<dbReference type="PANTHER" id="PTHR21137:SF44">
    <property type="entry name" value="ODORANT RECEPTOR 13A-RELATED"/>
    <property type="match status" value="1"/>
</dbReference>
<dbReference type="AlphaFoldDB" id="A0A1I8MV90"/>
<feature type="transmembrane region" description="Helical" evidence="11">
    <location>
        <begin position="45"/>
        <end position="66"/>
    </location>
</feature>
<dbReference type="GO" id="GO:0005549">
    <property type="term" value="F:odorant binding"/>
    <property type="evidence" value="ECO:0007669"/>
    <property type="project" value="InterPro"/>
</dbReference>
<feature type="transmembrane region" description="Helical" evidence="11">
    <location>
        <begin position="268"/>
        <end position="292"/>
    </location>
</feature>
<comment type="similarity">
    <text evidence="11">Belongs to the insect chemoreceptor superfamily. Heteromeric odorant receptor channel (TC 1.A.69) family.</text>
</comment>
<dbReference type="InterPro" id="IPR004117">
    <property type="entry name" value="7tm6_olfct_rcpt"/>
</dbReference>
<dbReference type="STRING" id="7370.A0A1I8MV90"/>
<feature type="transmembrane region" description="Helical" evidence="11">
    <location>
        <begin position="78"/>
        <end position="97"/>
    </location>
</feature>
<evidence type="ECO:0000256" key="3">
    <source>
        <dbReference type="ARBA" id="ARBA00022606"/>
    </source>
</evidence>
<reference evidence="14" key="2">
    <citation type="submission" date="2025-04" db="UniProtKB">
        <authorList>
            <consortium name="RefSeq"/>
        </authorList>
    </citation>
    <scope>IDENTIFICATION</scope>
    <source>
        <strain evidence="14">Aabys</strain>
    </source>
</reference>
<dbReference type="Proteomes" id="UP001652621">
    <property type="component" value="Unplaced"/>
</dbReference>
<dbReference type="OrthoDB" id="8185860at2759"/>
<evidence type="ECO:0000256" key="10">
    <source>
        <dbReference type="ARBA" id="ARBA00038679"/>
    </source>
</evidence>
<keyword evidence="5 11" id="KW-0552">Olfaction</keyword>
<evidence type="ECO:0000256" key="7">
    <source>
        <dbReference type="ARBA" id="ARBA00023136"/>
    </source>
</evidence>
<dbReference type="GO" id="GO:0007165">
    <property type="term" value="P:signal transduction"/>
    <property type="evidence" value="ECO:0007669"/>
    <property type="project" value="UniProtKB-KW"/>
</dbReference>